<evidence type="ECO:0000256" key="1">
    <source>
        <dbReference type="PIRSR" id="PIRSR613078-1"/>
    </source>
</evidence>
<dbReference type="PANTHER" id="PTHR48100">
    <property type="entry name" value="BROAD-SPECIFICITY PHOSPHATASE YOR283W-RELATED"/>
    <property type="match status" value="1"/>
</dbReference>
<sequence>MKIYLIRHGETKWNKESRYQGVKDVPLSEKGIEQVKRLGRYFSGLPLDIIVSSPLSRTKETADYIVNFYPKELQVFYDKRFLEISHGLWEGKVVDEVKEEFKEIYDFWKTKPYEAKMPEGEGLHDVSLRATSAFKEWVGKYKGKDIAFVTHDVVIRVIMMDIFSLPYDFFWKFKLANAGINILEYEQDYKLLSINLVCHLEEFSAEGVI</sequence>
<dbReference type="AlphaFoldDB" id="A0A7C5KCD3"/>
<dbReference type="Gene3D" id="3.40.50.1240">
    <property type="entry name" value="Phosphoglycerate mutase-like"/>
    <property type="match status" value="1"/>
</dbReference>
<reference evidence="3" key="1">
    <citation type="journal article" date="2020" name="mSystems">
        <title>Genome- and Community-Level Interaction Insights into Carbon Utilization and Element Cycling Functions of Hydrothermarchaeota in Hydrothermal Sediment.</title>
        <authorList>
            <person name="Zhou Z."/>
            <person name="Liu Y."/>
            <person name="Xu W."/>
            <person name="Pan J."/>
            <person name="Luo Z.H."/>
            <person name="Li M."/>
        </authorList>
    </citation>
    <scope>NUCLEOTIDE SEQUENCE [LARGE SCALE GENOMIC DNA]</scope>
    <source>
        <strain evidence="3">SpSt-1019</strain>
    </source>
</reference>
<organism evidence="3">
    <name type="scientific">Thermodesulfobium narugense</name>
    <dbReference type="NCBI Taxonomy" id="184064"/>
    <lineage>
        <taxon>Bacteria</taxon>
        <taxon>Pseudomonadati</taxon>
        <taxon>Thermodesulfobiota</taxon>
        <taxon>Thermodesulfobiia</taxon>
        <taxon>Thermodesulfobiales</taxon>
        <taxon>Thermodesulfobiaceae</taxon>
        <taxon>Thermodesulfobium</taxon>
    </lineage>
</organism>
<protein>
    <submittedName>
        <fullName evidence="3">Histidine phosphatase family protein</fullName>
    </submittedName>
</protein>
<dbReference type="CDD" id="cd07067">
    <property type="entry name" value="HP_PGM_like"/>
    <property type="match status" value="1"/>
</dbReference>
<dbReference type="InterPro" id="IPR013078">
    <property type="entry name" value="His_Pase_superF_clade-1"/>
</dbReference>
<dbReference type="InterPro" id="IPR050275">
    <property type="entry name" value="PGM_Phosphatase"/>
</dbReference>
<dbReference type="SUPFAM" id="SSF53254">
    <property type="entry name" value="Phosphoglycerate mutase-like"/>
    <property type="match status" value="1"/>
</dbReference>
<feature type="active site" description="Tele-phosphohistidine intermediate" evidence="1">
    <location>
        <position position="8"/>
    </location>
</feature>
<dbReference type="PROSITE" id="PS00175">
    <property type="entry name" value="PG_MUTASE"/>
    <property type="match status" value="1"/>
</dbReference>
<proteinExistence type="predicted"/>
<dbReference type="InterPro" id="IPR001345">
    <property type="entry name" value="PG/BPGM_mutase_AS"/>
</dbReference>
<feature type="binding site" evidence="2">
    <location>
        <position position="57"/>
    </location>
    <ligand>
        <name>substrate</name>
    </ligand>
</feature>
<dbReference type="SMART" id="SM00855">
    <property type="entry name" value="PGAM"/>
    <property type="match status" value="1"/>
</dbReference>
<dbReference type="InterPro" id="IPR029033">
    <property type="entry name" value="His_PPase_superfam"/>
</dbReference>
<accession>A0A7C5KCD3</accession>
<feature type="active site" description="Proton donor/acceptor" evidence="1">
    <location>
        <position position="83"/>
    </location>
</feature>
<name>A0A7C5KCD3_9BACT</name>
<evidence type="ECO:0000313" key="3">
    <source>
        <dbReference type="EMBL" id="HHI65979.1"/>
    </source>
</evidence>
<comment type="caution">
    <text evidence="3">The sequence shown here is derived from an EMBL/GenBank/DDBJ whole genome shotgun (WGS) entry which is preliminary data.</text>
</comment>
<dbReference type="EMBL" id="DRUY01000182">
    <property type="protein sequence ID" value="HHI65979.1"/>
    <property type="molecule type" value="Genomic_DNA"/>
</dbReference>
<gene>
    <name evidence="3" type="ORF">ENL70_05475</name>
</gene>
<evidence type="ECO:0000256" key="2">
    <source>
        <dbReference type="PIRSR" id="PIRSR613078-2"/>
    </source>
</evidence>
<dbReference type="GO" id="GO:0016791">
    <property type="term" value="F:phosphatase activity"/>
    <property type="evidence" value="ECO:0007669"/>
    <property type="project" value="TreeGrafter"/>
</dbReference>
<dbReference type="Pfam" id="PF00300">
    <property type="entry name" value="His_Phos_1"/>
    <property type="match status" value="1"/>
</dbReference>
<feature type="binding site" evidence="2">
    <location>
        <begin position="7"/>
        <end position="14"/>
    </location>
    <ligand>
        <name>substrate</name>
    </ligand>
</feature>